<dbReference type="AlphaFoldDB" id="A0A1H8BEL4"/>
<accession>A0A1H8BEL4</accession>
<sequence length="232" mass="25525">MKTIGLLGGMSWESSAEYYRIANEYVKARLGGHHSAKIVLYSVDFAEIEKCQSAGRWDEAAVLLKAAAQSIERAGADILVLCTNTMHKLAEELKASIRIPFLHIAEATGQEIIHQGVKTVGLLGTRYTMEQDFYKGKLLEMGLTVVVPPEEERQVVHRIIYDELCLGRVNGASREQYQRIIQGLIAQGAQGIILGCTEITLLIKQKDVPVPVFDTTSIHAIKAAEFCLASSP</sequence>
<keyword evidence="4" id="KW-1185">Reference proteome</keyword>
<dbReference type="NCBIfam" id="TIGR00035">
    <property type="entry name" value="asp_race"/>
    <property type="match status" value="1"/>
</dbReference>
<dbReference type="PANTHER" id="PTHR21198">
    <property type="entry name" value="GLUTAMATE RACEMASE"/>
    <property type="match status" value="1"/>
</dbReference>
<evidence type="ECO:0000313" key="3">
    <source>
        <dbReference type="EMBL" id="SEM81305.1"/>
    </source>
</evidence>
<proteinExistence type="inferred from homology"/>
<organism evidence="3 4">
    <name type="scientific">Stigmatella aurantiaca</name>
    <dbReference type="NCBI Taxonomy" id="41"/>
    <lineage>
        <taxon>Bacteria</taxon>
        <taxon>Pseudomonadati</taxon>
        <taxon>Myxococcota</taxon>
        <taxon>Myxococcia</taxon>
        <taxon>Myxococcales</taxon>
        <taxon>Cystobacterineae</taxon>
        <taxon>Archangiaceae</taxon>
        <taxon>Stigmatella</taxon>
    </lineage>
</organism>
<dbReference type="EMBL" id="FOAP01000023">
    <property type="protein sequence ID" value="SEM81305.1"/>
    <property type="molecule type" value="Genomic_DNA"/>
</dbReference>
<evidence type="ECO:0000256" key="1">
    <source>
        <dbReference type="ARBA" id="ARBA00007847"/>
    </source>
</evidence>
<reference evidence="4" key="1">
    <citation type="submission" date="2016-10" db="EMBL/GenBank/DDBJ databases">
        <authorList>
            <person name="Varghese N."/>
            <person name="Submissions S."/>
        </authorList>
    </citation>
    <scope>NUCLEOTIDE SEQUENCE [LARGE SCALE GENOMIC DNA]</scope>
    <source>
        <strain evidence="4">DSM 17044</strain>
    </source>
</reference>
<keyword evidence="2" id="KW-0413">Isomerase</keyword>
<dbReference type="Proteomes" id="UP000182719">
    <property type="component" value="Unassembled WGS sequence"/>
</dbReference>
<dbReference type="OrthoDB" id="9803739at2"/>
<comment type="similarity">
    <text evidence="1">Belongs to the aspartate/glutamate racemases family.</text>
</comment>
<dbReference type="InterPro" id="IPR015942">
    <property type="entry name" value="Asp/Glu/hydantoin_racemase"/>
</dbReference>
<dbReference type="InterPro" id="IPR004380">
    <property type="entry name" value="Asp_race"/>
</dbReference>
<dbReference type="InterPro" id="IPR001920">
    <property type="entry name" value="Asp/Glu_race"/>
</dbReference>
<dbReference type="SUPFAM" id="SSF53681">
    <property type="entry name" value="Aspartate/glutamate racemase"/>
    <property type="match status" value="2"/>
</dbReference>
<dbReference type="PANTHER" id="PTHR21198:SF7">
    <property type="entry name" value="ASPARTATE-GLUTAMATE RACEMASE FAMILY"/>
    <property type="match status" value="1"/>
</dbReference>
<dbReference type="Gene3D" id="3.40.50.1860">
    <property type="match status" value="2"/>
</dbReference>
<name>A0A1H8BEL4_STIAU</name>
<evidence type="ECO:0000313" key="4">
    <source>
        <dbReference type="Proteomes" id="UP000182719"/>
    </source>
</evidence>
<protein>
    <submittedName>
        <fullName evidence="3">Aspartate racemase</fullName>
    </submittedName>
</protein>
<gene>
    <name evidence="3" type="ORF">SAMN05444354_123123</name>
</gene>
<dbReference type="GO" id="GO:0047661">
    <property type="term" value="F:amino-acid racemase activity"/>
    <property type="evidence" value="ECO:0007669"/>
    <property type="project" value="InterPro"/>
</dbReference>
<evidence type="ECO:0000256" key="2">
    <source>
        <dbReference type="ARBA" id="ARBA00023235"/>
    </source>
</evidence>
<dbReference type="Pfam" id="PF01177">
    <property type="entry name" value="Asp_Glu_race"/>
    <property type="match status" value="1"/>
</dbReference>
<dbReference type="RefSeq" id="WP_075010267.1">
    <property type="nucleotide sequence ID" value="NZ_FOAP01000023.1"/>
</dbReference>